<accession>A0A847RYF1</accession>
<feature type="region of interest" description="Disordered" evidence="1">
    <location>
        <begin position="1"/>
        <end position="24"/>
    </location>
</feature>
<evidence type="ECO:0000313" key="2">
    <source>
        <dbReference type="EMBL" id="NLR68123.1"/>
    </source>
</evidence>
<proteinExistence type="predicted"/>
<gene>
    <name evidence="2" type="ORF">HGH92_27705</name>
</gene>
<reference evidence="2 3" key="1">
    <citation type="submission" date="2020-04" db="EMBL/GenBank/DDBJ databases">
        <authorList>
            <person name="Yin C."/>
        </authorList>
    </citation>
    <scope>NUCLEOTIDE SEQUENCE [LARGE SCALE GENOMIC DNA]</scope>
    <source>
        <strain evidence="2 3">Ae27</strain>
    </source>
</reference>
<evidence type="ECO:0000256" key="1">
    <source>
        <dbReference type="SAM" id="MobiDB-lite"/>
    </source>
</evidence>
<organism evidence="2 3">
    <name type="scientific">Chitinophaga varians</name>
    <dbReference type="NCBI Taxonomy" id="2202339"/>
    <lineage>
        <taxon>Bacteria</taxon>
        <taxon>Pseudomonadati</taxon>
        <taxon>Bacteroidota</taxon>
        <taxon>Chitinophagia</taxon>
        <taxon>Chitinophagales</taxon>
        <taxon>Chitinophagaceae</taxon>
        <taxon>Chitinophaga</taxon>
    </lineage>
</organism>
<sequence>MMYSLSSCEIKPAKKSSSAKQDTLPANQHIDHDTLLTTINRDTLRLTKEVYNTVADCFPSLLSPSYATHPDVLYLSRSGNTDVFESEAGRDYFCEVYYFFMMQQPKAIAQNAVSLQLQQLFSAINDVEGRLHCGGTYFGHRHERLPAYAVYAAYYYPEYQTEKTYDITPQKRHYMAMLRQMATDEMSIEDDCAGDQQRVIQEQLTNIDKLITGKFYLQQCLTFQHQGYDFE</sequence>
<dbReference type="Proteomes" id="UP000570474">
    <property type="component" value="Unassembled WGS sequence"/>
</dbReference>
<keyword evidence="3" id="KW-1185">Reference proteome</keyword>
<dbReference type="AlphaFoldDB" id="A0A847RYF1"/>
<dbReference type="RefSeq" id="WP_168874058.1">
    <property type="nucleotide sequence ID" value="NZ_JABAIA010000003.1"/>
</dbReference>
<feature type="compositionally biased region" description="Polar residues" evidence="1">
    <location>
        <begin position="15"/>
        <end position="24"/>
    </location>
</feature>
<protein>
    <submittedName>
        <fullName evidence="2">Uncharacterized protein</fullName>
    </submittedName>
</protein>
<name>A0A847RYF1_9BACT</name>
<comment type="caution">
    <text evidence="2">The sequence shown here is derived from an EMBL/GenBank/DDBJ whole genome shotgun (WGS) entry which is preliminary data.</text>
</comment>
<dbReference type="EMBL" id="JABAIA010000003">
    <property type="protein sequence ID" value="NLR68123.1"/>
    <property type="molecule type" value="Genomic_DNA"/>
</dbReference>
<evidence type="ECO:0000313" key="3">
    <source>
        <dbReference type="Proteomes" id="UP000570474"/>
    </source>
</evidence>